<accession>A0A7Y4NTM0</accession>
<evidence type="ECO:0000313" key="5">
    <source>
        <dbReference type="Proteomes" id="UP000563426"/>
    </source>
</evidence>
<evidence type="ECO:0000259" key="3">
    <source>
        <dbReference type="Pfam" id="PF13717"/>
    </source>
</evidence>
<keyword evidence="2" id="KW-1133">Transmembrane helix</keyword>
<feature type="compositionally biased region" description="Low complexity" evidence="1">
    <location>
        <begin position="310"/>
        <end position="344"/>
    </location>
</feature>
<keyword evidence="2" id="KW-0472">Membrane</keyword>
<feature type="region of interest" description="Disordered" evidence="1">
    <location>
        <begin position="310"/>
        <end position="447"/>
    </location>
</feature>
<feature type="region of interest" description="Disordered" evidence="1">
    <location>
        <begin position="40"/>
        <end position="80"/>
    </location>
</feature>
<feature type="compositionally biased region" description="Low complexity" evidence="1">
    <location>
        <begin position="239"/>
        <end position="249"/>
    </location>
</feature>
<dbReference type="Proteomes" id="UP000563426">
    <property type="component" value="Unassembled WGS sequence"/>
</dbReference>
<organism evidence="4 5">
    <name type="scientific">Corallococcus exercitus</name>
    <dbReference type="NCBI Taxonomy" id="2316736"/>
    <lineage>
        <taxon>Bacteria</taxon>
        <taxon>Pseudomonadati</taxon>
        <taxon>Myxococcota</taxon>
        <taxon>Myxococcia</taxon>
        <taxon>Myxococcales</taxon>
        <taxon>Cystobacterineae</taxon>
        <taxon>Myxococcaceae</taxon>
        <taxon>Corallococcus</taxon>
    </lineage>
</organism>
<evidence type="ECO:0000256" key="1">
    <source>
        <dbReference type="SAM" id="MobiDB-lite"/>
    </source>
</evidence>
<feature type="domain" description="Zinc finger/thioredoxin putative" evidence="3">
    <location>
        <begin position="1"/>
        <end position="36"/>
    </location>
</feature>
<feature type="compositionally biased region" description="Low complexity" evidence="1">
    <location>
        <begin position="154"/>
        <end position="181"/>
    </location>
</feature>
<protein>
    <recommendedName>
        <fullName evidence="3">Zinc finger/thioredoxin putative domain-containing protein</fullName>
    </recommendedName>
</protein>
<dbReference type="Pfam" id="PF13717">
    <property type="entry name" value="Zn_ribbon_4"/>
    <property type="match status" value="1"/>
</dbReference>
<dbReference type="InterPro" id="IPR011723">
    <property type="entry name" value="Znf/thioredoxin_put"/>
</dbReference>
<sequence length="817" mass="79850">MIVQCEQCQTRFKIPDEKVTEKGVKVRCTKCQNTFRVAREPAPTLSAPPPAVPPAGQADPFQAFGEAPEPTGEVTRPGSAYYAPGAPAVKTPVKTWGDVDVDIDVDTGGATMPFDPPTSSPGIAARRPAAPLPSPTNLSGLDLEDPFADFMSDAPAPAAPVAAPRPVASPPSGTFRAVPPGAFAPPAPPAPPAARAAPPGAFAVGPAGAARPSAVAPGGPSAPVSRPAAPPPGPGAGGARPPAVVGHGAGAPASDFGTVDDASFLGLDDFSGTDSSALGLGAASAPAVAVAPRGPAPSVARAASPLAPGVPASGAARAPPGAVAPSGAGAAPGRAAMPSAPGASAAGGVGVAPARAGMPPTPGAPAAGGSARAAMPPTPGAPAAVGAARTGMPPTPGAPAAGGSARAAMPPPPGAPAAVGAAPARSGPPPGHGGAARPGGAPMAVAAGSTDLAPDPLFDFSIDAPAAPDAVSLRHAANVAVAPSPSGATAVGPVVPSPGFESDDPFASIDVAAPTPDLPAAPMDSGAAPEPMGDLFDFSGAGASGEEGMAPTDTGRAALLGDVPAEAGADEPGGISLLSDVPAYDDGDPFKITTPRREVVDLANMRTGPAVTVAKPSARMEDVGMPQRRLPGRARKVTGLVLNLAIATVLVVALGALGTVYLRDGKVDPSTLSPDRLRTLVLPASRPFIASDVSNGLYETSDGRMLFVVRGEAENRSGAAAAVRVRAALFDGDQRVRSAEGLAGALATPEELHAVTTREAATALRQRMDAAALPVPPGGKVPFLVMLQEFPADLSGFRLEVTLEPVPSEPTADRTGG</sequence>
<feature type="compositionally biased region" description="Low complexity" evidence="1">
    <location>
        <begin position="539"/>
        <end position="548"/>
    </location>
</feature>
<keyword evidence="2" id="KW-0812">Transmembrane</keyword>
<feature type="region of interest" description="Disordered" evidence="1">
    <location>
        <begin position="523"/>
        <end position="555"/>
    </location>
</feature>
<evidence type="ECO:0000313" key="4">
    <source>
        <dbReference type="EMBL" id="NOK37040.1"/>
    </source>
</evidence>
<proteinExistence type="predicted"/>
<evidence type="ECO:0000256" key="2">
    <source>
        <dbReference type="SAM" id="Phobius"/>
    </source>
</evidence>
<feature type="compositionally biased region" description="Pro residues" evidence="1">
    <location>
        <begin position="182"/>
        <end position="192"/>
    </location>
</feature>
<dbReference type="AlphaFoldDB" id="A0A7Y4NTM0"/>
<feature type="compositionally biased region" description="Low complexity" evidence="1">
    <location>
        <begin position="193"/>
        <end position="227"/>
    </location>
</feature>
<gene>
    <name evidence="4" type="ORF">HMI49_27955</name>
</gene>
<feature type="transmembrane region" description="Helical" evidence="2">
    <location>
        <begin position="640"/>
        <end position="662"/>
    </location>
</feature>
<dbReference type="NCBIfam" id="TIGR02098">
    <property type="entry name" value="MJ0042_CXXC"/>
    <property type="match status" value="1"/>
</dbReference>
<keyword evidence="5" id="KW-1185">Reference proteome</keyword>
<feature type="region of interest" description="Disordered" evidence="1">
    <location>
        <begin position="108"/>
        <end position="249"/>
    </location>
</feature>
<dbReference type="EMBL" id="JABFJV010000200">
    <property type="protein sequence ID" value="NOK37040.1"/>
    <property type="molecule type" value="Genomic_DNA"/>
</dbReference>
<feature type="compositionally biased region" description="Low complexity" evidence="1">
    <location>
        <begin position="438"/>
        <end position="447"/>
    </location>
</feature>
<comment type="caution">
    <text evidence="4">The sequence shown here is derived from an EMBL/GenBank/DDBJ whole genome shotgun (WGS) entry which is preliminary data.</text>
</comment>
<feature type="compositionally biased region" description="Low complexity" evidence="1">
    <location>
        <begin position="351"/>
        <end position="408"/>
    </location>
</feature>
<feature type="compositionally biased region" description="Low complexity" evidence="1">
    <location>
        <begin position="416"/>
        <end position="425"/>
    </location>
</feature>
<name>A0A7Y4NTM0_9BACT</name>
<reference evidence="4 5" key="1">
    <citation type="submission" date="2020-05" db="EMBL/GenBank/DDBJ databases">
        <authorList>
            <person name="Whitworth D."/>
        </authorList>
    </citation>
    <scope>NUCLEOTIDE SEQUENCE [LARGE SCALE GENOMIC DNA]</scope>
    <source>
        <strain evidence="4 5">AB043B</strain>
    </source>
</reference>